<dbReference type="Gene3D" id="1.10.8.60">
    <property type="match status" value="2"/>
</dbReference>
<dbReference type="Pfam" id="PF00004">
    <property type="entry name" value="AAA"/>
    <property type="match status" value="1"/>
</dbReference>
<dbReference type="Pfam" id="PF17862">
    <property type="entry name" value="AAA_lid_3"/>
    <property type="match status" value="2"/>
</dbReference>
<proteinExistence type="inferred from homology"/>
<dbReference type="AlphaFoldDB" id="A0A133V962"/>
<dbReference type="PANTHER" id="PTHR23077">
    <property type="entry name" value="AAA-FAMILY ATPASE"/>
    <property type="match status" value="1"/>
</dbReference>
<feature type="domain" description="AAA+ ATPase" evidence="5">
    <location>
        <begin position="183"/>
        <end position="321"/>
    </location>
</feature>
<dbReference type="FunFam" id="3.40.50.300:FF:000018">
    <property type="entry name" value="Cell division control 48"/>
    <property type="match status" value="1"/>
</dbReference>
<sequence length="427" mass="47650">YGVLRLTHDVDFLVQKGLSESRINKLLNLLRRPGRFDREISIGIPSRDEREEILQIHTRGMPLAGDVDLSELADTTHGYVGADLAALAREAAMNSLRKILPEINLEDKVIPQEVLENLEVSRENFDAAVRQIGPSAMREVLVQVPDTHWEDIGGLEDVKQQLREAVEWPLTNPESFERLGIEAPRGIMLYGPPGTGKTMLARAVATESESNFVSIKGPELLSKWVGESEKAVRETFRKARAAAPTVVFFDEIDAMVPRRGARIGDSGVGERVISQLLTELDGLEKLKNVVVVGATNRPELIDPALLRPGRFDRVIMTPAPDEEARLEIFKIHTERIPLAEDVNLEELAKKTEGYTGADIEAVCKESAMLALRENLEAGKVKKEHLEEALKNVKPTVNNEIMESYKEFGEKYGKQIGERITEEAKGYY</sequence>
<organism evidence="6 7">
    <name type="scientific">candidate division MSBL1 archaeon SCGC-AAA261F19</name>
    <dbReference type="NCBI Taxonomy" id="1698275"/>
    <lineage>
        <taxon>Archaea</taxon>
        <taxon>Methanobacteriati</taxon>
        <taxon>Methanobacteriota</taxon>
        <taxon>candidate division MSBL1</taxon>
    </lineage>
</organism>
<dbReference type="InterPro" id="IPR003960">
    <property type="entry name" value="ATPase_AAA_CS"/>
</dbReference>
<comment type="similarity">
    <text evidence="4">Belongs to the AAA ATPase family.</text>
</comment>
<dbReference type="SUPFAM" id="SSF52540">
    <property type="entry name" value="P-loop containing nucleoside triphosphate hydrolases"/>
    <property type="match status" value="2"/>
</dbReference>
<dbReference type="SMART" id="SM00382">
    <property type="entry name" value="AAA"/>
    <property type="match status" value="1"/>
</dbReference>
<feature type="non-terminal residue" evidence="6">
    <location>
        <position position="1"/>
    </location>
</feature>
<dbReference type="InterPro" id="IPR027417">
    <property type="entry name" value="P-loop_NTPase"/>
</dbReference>
<keyword evidence="3 4" id="KW-0067">ATP-binding</keyword>
<dbReference type="InterPro" id="IPR003959">
    <property type="entry name" value="ATPase_AAA_core"/>
</dbReference>
<evidence type="ECO:0000313" key="7">
    <source>
        <dbReference type="Proteomes" id="UP000070565"/>
    </source>
</evidence>
<dbReference type="EMBL" id="LHXZ01000040">
    <property type="protein sequence ID" value="KXB02976.1"/>
    <property type="molecule type" value="Genomic_DNA"/>
</dbReference>
<dbReference type="Gene3D" id="3.40.50.300">
    <property type="entry name" value="P-loop containing nucleotide triphosphate hydrolases"/>
    <property type="match status" value="1"/>
</dbReference>
<dbReference type="InterPro" id="IPR003593">
    <property type="entry name" value="AAA+_ATPase"/>
</dbReference>
<dbReference type="CDD" id="cd19511">
    <property type="entry name" value="RecA-like_CDC48_r2-like"/>
    <property type="match status" value="1"/>
</dbReference>
<protein>
    <submittedName>
        <fullName evidence="6">AAA family ATPase</fullName>
    </submittedName>
</protein>
<dbReference type="PROSITE" id="PS00674">
    <property type="entry name" value="AAA"/>
    <property type="match status" value="1"/>
</dbReference>
<dbReference type="PATRIC" id="fig|1698275.3.peg.509"/>
<evidence type="ECO:0000256" key="2">
    <source>
        <dbReference type="ARBA" id="ARBA00022741"/>
    </source>
</evidence>
<comment type="caution">
    <text evidence="6">The sequence shown here is derived from an EMBL/GenBank/DDBJ whole genome shotgun (WGS) entry which is preliminary data.</text>
</comment>
<keyword evidence="1" id="KW-0677">Repeat</keyword>
<dbReference type="PANTHER" id="PTHR23077:SF171">
    <property type="entry name" value="NUCLEAR VALOSIN-CONTAINING PROTEIN-LIKE"/>
    <property type="match status" value="1"/>
</dbReference>
<evidence type="ECO:0000313" key="6">
    <source>
        <dbReference type="EMBL" id="KXB02976.1"/>
    </source>
</evidence>
<keyword evidence="2 4" id="KW-0547">Nucleotide-binding</keyword>
<dbReference type="GO" id="GO:0005524">
    <property type="term" value="F:ATP binding"/>
    <property type="evidence" value="ECO:0007669"/>
    <property type="project" value="UniProtKB-KW"/>
</dbReference>
<evidence type="ECO:0000256" key="4">
    <source>
        <dbReference type="RuleBase" id="RU003651"/>
    </source>
</evidence>
<reference evidence="6 7" key="1">
    <citation type="journal article" date="2016" name="Sci. Rep.">
        <title>Metabolic traits of an uncultured archaeal lineage -MSBL1- from brine pools of the Red Sea.</title>
        <authorList>
            <person name="Mwirichia R."/>
            <person name="Alam I."/>
            <person name="Rashid M."/>
            <person name="Vinu M."/>
            <person name="Ba-Alawi W."/>
            <person name="Anthony Kamau A."/>
            <person name="Kamanda Ngugi D."/>
            <person name="Goker M."/>
            <person name="Klenk H.P."/>
            <person name="Bajic V."/>
            <person name="Stingl U."/>
        </authorList>
    </citation>
    <scope>NUCLEOTIDE SEQUENCE [LARGE SCALE GENOMIC DNA]</scope>
    <source>
        <strain evidence="6">SCGC-AAA261F19</strain>
    </source>
</reference>
<evidence type="ECO:0000256" key="1">
    <source>
        <dbReference type="ARBA" id="ARBA00022737"/>
    </source>
</evidence>
<dbReference type="GO" id="GO:0016887">
    <property type="term" value="F:ATP hydrolysis activity"/>
    <property type="evidence" value="ECO:0007669"/>
    <property type="project" value="InterPro"/>
</dbReference>
<evidence type="ECO:0000259" key="5">
    <source>
        <dbReference type="SMART" id="SM00382"/>
    </source>
</evidence>
<dbReference type="InterPro" id="IPR050168">
    <property type="entry name" value="AAA_ATPase_domain"/>
</dbReference>
<dbReference type="FunFam" id="1.10.8.60:FF:000038">
    <property type="entry name" value="spermatogenesis-associated protein 5-like protein 1"/>
    <property type="match status" value="1"/>
</dbReference>
<evidence type="ECO:0000256" key="3">
    <source>
        <dbReference type="ARBA" id="ARBA00022840"/>
    </source>
</evidence>
<gene>
    <name evidence="6" type="ORF">AKJ45_02950</name>
</gene>
<name>A0A133V962_9EURY</name>
<dbReference type="InterPro" id="IPR041569">
    <property type="entry name" value="AAA_lid_3"/>
</dbReference>
<dbReference type="FunFam" id="1.10.8.60:FF:000057">
    <property type="entry name" value="AAA family ATPase, CDC48 subfamily"/>
    <property type="match status" value="1"/>
</dbReference>
<dbReference type="Proteomes" id="UP000070565">
    <property type="component" value="Unassembled WGS sequence"/>
</dbReference>
<accession>A0A133V962</accession>
<keyword evidence="7" id="KW-1185">Reference proteome</keyword>